<dbReference type="Proteomes" id="UP000236630">
    <property type="component" value="Unassembled WGS sequence"/>
</dbReference>
<protein>
    <submittedName>
        <fullName evidence="1">Uncharacterized protein</fullName>
    </submittedName>
</protein>
<evidence type="ECO:0000313" key="1">
    <source>
        <dbReference type="EMBL" id="GAY68488.1"/>
    </source>
</evidence>
<gene>
    <name evidence="1" type="ORF">CUMW_264530</name>
</gene>
<sequence length="55" mass="6344">MDSEPNTSFFPSLPHSLHPHLPLPHIHPLPHININITTIITFHWTPHPQAHHSRP</sequence>
<keyword evidence="2" id="KW-1185">Reference proteome</keyword>
<reference evidence="1 2" key="1">
    <citation type="journal article" date="2017" name="Front. Genet.">
        <title>Draft sequencing of the heterozygous diploid genome of Satsuma (Citrus unshiu Marc.) using a hybrid assembly approach.</title>
        <authorList>
            <person name="Shimizu T."/>
            <person name="Tanizawa Y."/>
            <person name="Mochizuki T."/>
            <person name="Nagasaki H."/>
            <person name="Yoshioka T."/>
            <person name="Toyoda A."/>
            <person name="Fujiyama A."/>
            <person name="Kaminuma E."/>
            <person name="Nakamura Y."/>
        </authorList>
    </citation>
    <scope>NUCLEOTIDE SEQUENCE [LARGE SCALE GENOMIC DNA]</scope>
    <source>
        <strain evidence="2">cv. Miyagawa wase</strain>
    </source>
</reference>
<organism evidence="1 2">
    <name type="scientific">Citrus unshiu</name>
    <name type="common">Satsuma mandarin</name>
    <name type="synonym">Citrus nobilis var. unshiu</name>
    <dbReference type="NCBI Taxonomy" id="55188"/>
    <lineage>
        <taxon>Eukaryota</taxon>
        <taxon>Viridiplantae</taxon>
        <taxon>Streptophyta</taxon>
        <taxon>Embryophyta</taxon>
        <taxon>Tracheophyta</taxon>
        <taxon>Spermatophyta</taxon>
        <taxon>Magnoliopsida</taxon>
        <taxon>eudicotyledons</taxon>
        <taxon>Gunneridae</taxon>
        <taxon>Pentapetalae</taxon>
        <taxon>rosids</taxon>
        <taxon>malvids</taxon>
        <taxon>Sapindales</taxon>
        <taxon>Rutaceae</taxon>
        <taxon>Aurantioideae</taxon>
        <taxon>Citrus</taxon>
    </lineage>
</organism>
<accession>A0A2H5QV25</accession>
<comment type="caution">
    <text evidence="1">The sequence shown here is derived from an EMBL/GenBank/DDBJ whole genome shotgun (WGS) entry which is preliminary data.</text>
</comment>
<proteinExistence type="predicted"/>
<dbReference type="EMBL" id="BDQV01000895">
    <property type="protein sequence ID" value="GAY68488.1"/>
    <property type="molecule type" value="Genomic_DNA"/>
</dbReference>
<evidence type="ECO:0000313" key="2">
    <source>
        <dbReference type="Proteomes" id="UP000236630"/>
    </source>
</evidence>
<dbReference type="AlphaFoldDB" id="A0A2H5QV25"/>
<name>A0A2H5QV25_CITUN</name>